<dbReference type="AlphaFoldDB" id="A0A3B1DXU9"/>
<protein>
    <submittedName>
        <fullName evidence="1">Uncharacterized protein</fullName>
    </submittedName>
</protein>
<sequence length="163" mass="17941">MAEQVASFVLSEHDRCANMPAQLNSKFTIHEVKEVPAIYESLVGQSVPLESVFNAAEHGLTFVDAGECHLPTGTALHIRFKTDNPDAGLVSLWIQPNDEKLNLLDDITYTCGEKCICVRFWQAEGVRYVLVTPSIDLAPPAGKALHCPTMSLPIESVARLDHR</sequence>
<organism evidence="1">
    <name type="scientific">hydrothermal vent metagenome</name>
    <dbReference type="NCBI Taxonomy" id="652676"/>
    <lineage>
        <taxon>unclassified sequences</taxon>
        <taxon>metagenomes</taxon>
        <taxon>ecological metagenomes</taxon>
    </lineage>
</organism>
<proteinExistence type="predicted"/>
<accession>A0A3B1DXU9</accession>
<dbReference type="EMBL" id="UOGK01000507">
    <property type="protein sequence ID" value="VAX41224.1"/>
    <property type="molecule type" value="Genomic_DNA"/>
</dbReference>
<gene>
    <name evidence="1" type="ORF">MNBD_PLANCTO03-1057</name>
</gene>
<evidence type="ECO:0000313" key="1">
    <source>
        <dbReference type="EMBL" id="VAX41224.1"/>
    </source>
</evidence>
<reference evidence="1" key="1">
    <citation type="submission" date="2018-06" db="EMBL/GenBank/DDBJ databases">
        <authorList>
            <person name="Zhirakovskaya E."/>
        </authorList>
    </citation>
    <scope>NUCLEOTIDE SEQUENCE</scope>
</reference>
<name>A0A3B1DXU9_9ZZZZ</name>